<protein>
    <recommendedName>
        <fullName evidence="4">DUF2116 family Zn-ribbon domain-containing protein</fullName>
    </recommendedName>
</protein>
<evidence type="ECO:0008006" key="4">
    <source>
        <dbReference type="Google" id="ProtNLM"/>
    </source>
</evidence>
<dbReference type="RefSeq" id="WP_344288298.1">
    <property type="nucleotide sequence ID" value="NZ_BAAAPF010000015.1"/>
</dbReference>
<keyword evidence="1" id="KW-0812">Transmembrane</keyword>
<keyword evidence="1" id="KW-1133">Transmembrane helix</keyword>
<dbReference type="EMBL" id="BAAAPF010000015">
    <property type="protein sequence ID" value="GAA2112218.1"/>
    <property type="molecule type" value="Genomic_DNA"/>
</dbReference>
<evidence type="ECO:0000313" key="3">
    <source>
        <dbReference type="Proteomes" id="UP001500443"/>
    </source>
</evidence>
<sequence length="65" mass="7077">MTRDWLVCANCAGPVSEGRCPVCRASRERMRQEGGWHGVPPTAVWILVALLAAVAAVLFLQQRTA</sequence>
<organism evidence="2 3">
    <name type="scientific">Streptomyces synnematoformans</name>
    <dbReference type="NCBI Taxonomy" id="415721"/>
    <lineage>
        <taxon>Bacteria</taxon>
        <taxon>Bacillati</taxon>
        <taxon>Actinomycetota</taxon>
        <taxon>Actinomycetes</taxon>
        <taxon>Kitasatosporales</taxon>
        <taxon>Streptomycetaceae</taxon>
        <taxon>Streptomyces</taxon>
    </lineage>
</organism>
<keyword evidence="1" id="KW-0472">Membrane</keyword>
<name>A0ABN2XJC2_9ACTN</name>
<reference evidence="2 3" key="1">
    <citation type="journal article" date="2019" name="Int. J. Syst. Evol. Microbiol.">
        <title>The Global Catalogue of Microorganisms (GCM) 10K type strain sequencing project: providing services to taxonomists for standard genome sequencing and annotation.</title>
        <authorList>
            <consortium name="The Broad Institute Genomics Platform"/>
            <consortium name="The Broad Institute Genome Sequencing Center for Infectious Disease"/>
            <person name="Wu L."/>
            <person name="Ma J."/>
        </authorList>
    </citation>
    <scope>NUCLEOTIDE SEQUENCE [LARGE SCALE GENOMIC DNA]</scope>
    <source>
        <strain evidence="2 3">JCM 15481</strain>
    </source>
</reference>
<proteinExistence type="predicted"/>
<feature type="transmembrane region" description="Helical" evidence="1">
    <location>
        <begin position="42"/>
        <end position="60"/>
    </location>
</feature>
<comment type="caution">
    <text evidence="2">The sequence shown here is derived from an EMBL/GenBank/DDBJ whole genome shotgun (WGS) entry which is preliminary data.</text>
</comment>
<gene>
    <name evidence="2" type="ORF">GCM10009802_10220</name>
</gene>
<evidence type="ECO:0000256" key="1">
    <source>
        <dbReference type="SAM" id="Phobius"/>
    </source>
</evidence>
<keyword evidence="3" id="KW-1185">Reference proteome</keyword>
<accession>A0ABN2XJC2</accession>
<dbReference type="Proteomes" id="UP001500443">
    <property type="component" value="Unassembled WGS sequence"/>
</dbReference>
<evidence type="ECO:0000313" key="2">
    <source>
        <dbReference type="EMBL" id="GAA2112218.1"/>
    </source>
</evidence>